<feature type="transmembrane region" description="Helical" evidence="1">
    <location>
        <begin position="114"/>
        <end position="135"/>
    </location>
</feature>
<dbReference type="InterPro" id="IPR027387">
    <property type="entry name" value="Cytb/b6-like_sf"/>
</dbReference>
<dbReference type="SUPFAM" id="SSF81342">
    <property type="entry name" value="Transmembrane di-heme cytochromes"/>
    <property type="match status" value="1"/>
</dbReference>
<evidence type="ECO:0000256" key="1">
    <source>
        <dbReference type="SAM" id="Phobius"/>
    </source>
</evidence>
<keyword evidence="1" id="KW-0812">Transmembrane</keyword>
<dbReference type="PANTHER" id="PTHR19271:SF16">
    <property type="entry name" value="CYTOCHROME B"/>
    <property type="match status" value="1"/>
</dbReference>
<dbReference type="Pfam" id="PF00033">
    <property type="entry name" value="Cytochrome_B"/>
    <property type="match status" value="1"/>
</dbReference>
<dbReference type="InterPro" id="IPR016174">
    <property type="entry name" value="Di-haem_cyt_TM"/>
</dbReference>
<evidence type="ECO:0000313" key="4">
    <source>
        <dbReference type="Proteomes" id="UP000006055"/>
    </source>
</evidence>
<accession>I4C3E9</accession>
<feature type="transmembrane region" description="Helical" evidence="1">
    <location>
        <begin position="32"/>
        <end position="52"/>
    </location>
</feature>
<dbReference type="STRING" id="706587.Desti_1378"/>
<dbReference type="GO" id="GO:0016020">
    <property type="term" value="C:membrane"/>
    <property type="evidence" value="ECO:0007669"/>
    <property type="project" value="InterPro"/>
</dbReference>
<evidence type="ECO:0000259" key="2">
    <source>
        <dbReference type="PROSITE" id="PS51002"/>
    </source>
</evidence>
<dbReference type="InterPro" id="IPR005797">
    <property type="entry name" value="Cyt_b/b6_N"/>
</dbReference>
<feature type="domain" description="Cytochrome b/b6 N-terminal region profile" evidence="2">
    <location>
        <begin position="1"/>
        <end position="211"/>
    </location>
</feature>
<keyword evidence="1" id="KW-0472">Membrane</keyword>
<feature type="transmembrane region" description="Helical" evidence="1">
    <location>
        <begin position="83"/>
        <end position="102"/>
    </location>
</feature>
<dbReference type="GO" id="GO:0016491">
    <property type="term" value="F:oxidoreductase activity"/>
    <property type="evidence" value="ECO:0007669"/>
    <property type="project" value="InterPro"/>
</dbReference>
<protein>
    <recommendedName>
        <fullName evidence="2">Cytochrome b/b6 N-terminal region profile domain-containing protein</fullName>
    </recommendedName>
</protein>
<dbReference type="eggNOG" id="COG1290">
    <property type="taxonomic scope" value="Bacteria"/>
</dbReference>
<reference evidence="4" key="1">
    <citation type="submission" date="2012-06" db="EMBL/GenBank/DDBJ databases">
        <title>Complete sequence of chromosome of Desulfomonile tiedjei DSM 6799.</title>
        <authorList>
            <person name="Lucas S."/>
            <person name="Copeland A."/>
            <person name="Lapidus A."/>
            <person name="Glavina del Rio T."/>
            <person name="Dalin E."/>
            <person name="Tice H."/>
            <person name="Bruce D."/>
            <person name="Goodwin L."/>
            <person name="Pitluck S."/>
            <person name="Peters L."/>
            <person name="Ovchinnikova G."/>
            <person name="Zeytun A."/>
            <person name="Lu M."/>
            <person name="Kyrpides N."/>
            <person name="Mavromatis K."/>
            <person name="Ivanova N."/>
            <person name="Brettin T."/>
            <person name="Detter J.C."/>
            <person name="Han C."/>
            <person name="Larimer F."/>
            <person name="Land M."/>
            <person name="Hauser L."/>
            <person name="Markowitz V."/>
            <person name="Cheng J.-F."/>
            <person name="Hugenholtz P."/>
            <person name="Woyke T."/>
            <person name="Wu D."/>
            <person name="Spring S."/>
            <person name="Schroeder M."/>
            <person name="Brambilla E."/>
            <person name="Klenk H.-P."/>
            <person name="Eisen J.A."/>
        </authorList>
    </citation>
    <scope>NUCLEOTIDE SEQUENCE [LARGE SCALE GENOMIC DNA]</scope>
    <source>
        <strain evidence="4">ATCC 49306 / DSM 6799 / DCB-1</strain>
    </source>
</reference>
<dbReference type="EMBL" id="CP003360">
    <property type="protein sequence ID" value="AFM24090.1"/>
    <property type="molecule type" value="Genomic_DNA"/>
</dbReference>
<dbReference type="GO" id="GO:0009055">
    <property type="term" value="F:electron transfer activity"/>
    <property type="evidence" value="ECO:0007669"/>
    <property type="project" value="InterPro"/>
</dbReference>
<dbReference type="KEGG" id="dti:Desti_1378"/>
<dbReference type="PROSITE" id="PS51002">
    <property type="entry name" value="CYTB_NTER"/>
    <property type="match status" value="1"/>
</dbReference>
<evidence type="ECO:0000313" key="3">
    <source>
        <dbReference type="EMBL" id="AFM24090.1"/>
    </source>
</evidence>
<dbReference type="HOGENOM" id="CLU_031114_0_1_7"/>
<dbReference type="AlphaFoldDB" id="I4C3E9"/>
<sequence length="211" mass="24009">MSAKGSFSSLLLHVHPHSVPEESSGLRFTWCLGGLALWFFLVETITGLLLLLRYVPTLSAAYLSIQDIAHIAPYGFFIRNIHYWAGQAMVVVVVLHMIRVFVTHSFRSPREFNWIIGMLLLVFTVLVDFTGYILVWDDRSFWAWTIARNLAETIPIAGSIFAGLFFGPSDAGDFNLIRIYVWHVVLLPGLMAGLMAWHFWRVRKDGISRPL</sequence>
<dbReference type="GO" id="GO:0022904">
    <property type="term" value="P:respiratory electron transport chain"/>
    <property type="evidence" value="ECO:0007669"/>
    <property type="project" value="InterPro"/>
</dbReference>
<dbReference type="PIRSF" id="PIRSF000032">
    <property type="entry name" value="Cytochrome_b6"/>
    <property type="match status" value="1"/>
</dbReference>
<name>I4C3E9_DESTA</name>
<dbReference type="RefSeq" id="WP_014809240.1">
    <property type="nucleotide sequence ID" value="NC_018025.1"/>
</dbReference>
<gene>
    <name evidence="3" type="ordered locus">Desti_1378</name>
</gene>
<dbReference type="OrthoDB" id="9804503at2"/>
<feature type="transmembrane region" description="Helical" evidence="1">
    <location>
        <begin position="179"/>
        <end position="200"/>
    </location>
</feature>
<keyword evidence="1" id="KW-1133">Transmembrane helix</keyword>
<dbReference type="Proteomes" id="UP000006055">
    <property type="component" value="Chromosome"/>
</dbReference>
<dbReference type="Gene3D" id="1.20.810.10">
    <property type="entry name" value="Cytochrome Bc1 Complex, Chain C"/>
    <property type="match status" value="1"/>
</dbReference>
<dbReference type="PANTHER" id="PTHR19271">
    <property type="entry name" value="CYTOCHROME B"/>
    <property type="match status" value="1"/>
</dbReference>
<proteinExistence type="predicted"/>
<organism evidence="3 4">
    <name type="scientific">Desulfomonile tiedjei (strain ATCC 49306 / DSM 6799 / DCB-1)</name>
    <dbReference type="NCBI Taxonomy" id="706587"/>
    <lineage>
        <taxon>Bacteria</taxon>
        <taxon>Pseudomonadati</taxon>
        <taxon>Thermodesulfobacteriota</taxon>
        <taxon>Desulfomonilia</taxon>
        <taxon>Desulfomonilales</taxon>
        <taxon>Desulfomonilaceae</taxon>
        <taxon>Desulfomonile</taxon>
    </lineage>
</organism>
<keyword evidence="4" id="KW-1185">Reference proteome</keyword>
<feature type="transmembrane region" description="Helical" evidence="1">
    <location>
        <begin position="141"/>
        <end position="167"/>
    </location>
</feature>